<dbReference type="Proteomes" id="UP001603857">
    <property type="component" value="Unassembled WGS sequence"/>
</dbReference>
<dbReference type="Pfam" id="PF00636">
    <property type="entry name" value="Ribonuclease_3"/>
    <property type="match status" value="1"/>
</dbReference>
<dbReference type="Gene3D" id="1.10.1520.10">
    <property type="entry name" value="Ribonuclease III domain"/>
    <property type="match status" value="1"/>
</dbReference>
<dbReference type="EMBL" id="JBGMDY010000011">
    <property type="protein sequence ID" value="KAL2317659.1"/>
    <property type="molecule type" value="Genomic_DNA"/>
</dbReference>
<evidence type="ECO:0000259" key="2">
    <source>
        <dbReference type="PROSITE" id="PS50142"/>
    </source>
</evidence>
<dbReference type="PROSITE" id="PS50142">
    <property type="entry name" value="RNASE_3_2"/>
    <property type="match status" value="1"/>
</dbReference>
<feature type="domain" description="RNase III" evidence="2">
    <location>
        <begin position="44"/>
        <end position="107"/>
    </location>
</feature>
<accession>A0ABD1L2C1</accession>
<evidence type="ECO:0000313" key="4">
    <source>
        <dbReference type="Proteomes" id="UP001603857"/>
    </source>
</evidence>
<reference evidence="3 4" key="1">
    <citation type="submission" date="2024-08" db="EMBL/GenBank/DDBJ databases">
        <title>Insights into the chromosomal genome structure of Flemingia macrophylla.</title>
        <authorList>
            <person name="Ding Y."/>
            <person name="Zhao Y."/>
            <person name="Bi W."/>
            <person name="Wu M."/>
            <person name="Zhao G."/>
            <person name="Gong Y."/>
            <person name="Li W."/>
            <person name="Zhang P."/>
        </authorList>
    </citation>
    <scope>NUCLEOTIDE SEQUENCE [LARGE SCALE GENOMIC DNA]</scope>
    <source>
        <strain evidence="3">DYQJB</strain>
        <tissue evidence="3">Leaf</tissue>
    </source>
</reference>
<dbReference type="AlphaFoldDB" id="A0ABD1L2C1"/>
<dbReference type="CDD" id="cd00593">
    <property type="entry name" value="RIBOc"/>
    <property type="match status" value="1"/>
</dbReference>
<organism evidence="3 4">
    <name type="scientific">Flemingia macrophylla</name>
    <dbReference type="NCBI Taxonomy" id="520843"/>
    <lineage>
        <taxon>Eukaryota</taxon>
        <taxon>Viridiplantae</taxon>
        <taxon>Streptophyta</taxon>
        <taxon>Embryophyta</taxon>
        <taxon>Tracheophyta</taxon>
        <taxon>Spermatophyta</taxon>
        <taxon>Magnoliopsida</taxon>
        <taxon>eudicotyledons</taxon>
        <taxon>Gunneridae</taxon>
        <taxon>Pentapetalae</taxon>
        <taxon>rosids</taxon>
        <taxon>fabids</taxon>
        <taxon>Fabales</taxon>
        <taxon>Fabaceae</taxon>
        <taxon>Papilionoideae</taxon>
        <taxon>50 kb inversion clade</taxon>
        <taxon>NPAAA clade</taxon>
        <taxon>indigoferoid/millettioid clade</taxon>
        <taxon>Phaseoleae</taxon>
        <taxon>Flemingia</taxon>
    </lineage>
</organism>
<protein>
    <recommendedName>
        <fullName evidence="2">RNase III domain-containing protein</fullName>
    </recommendedName>
</protein>
<gene>
    <name evidence="3" type="ORF">Fmac_031535</name>
</gene>
<evidence type="ECO:0000256" key="1">
    <source>
        <dbReference type="ARBA" id="ARBA00022801"/>
    </source>
</evidence>
<name>A0ABD1L2C1_9FABA</name>
<dbReference type="InterPro" id="IPR000999">
    <property type="entry name" value="RNase_III_dom"/>
</dbReference>
<proteinExistence type="predicted"/>
<dbReference type="SUPFAM" id="SSF69065">
    <property type="entry name" value="RNase III domain-like"/>
    <property type="match status" value="1"/>
</dbReference>
<keyword evidence="4" id="KW-1185">Reference proteome</keyword>
<keyword evidence="1" id="KW-0378">Hydrolase</keyword>
<dbReference type="GO" id="GO:0016787">
    <property type="term" value="F:hydrolase activity"/>
    <property type="evidence" value="ECO:0007669"/>
    <property type="project" value="UniProtKB-KW"/>
</dbReference>
<dbReference type="PANTHER" id="PTHR14950:SF46">
    <property type="entry name" value="ENDORIBONUCLEASE DICER HOMOLOG 3"/>
    <property type="match status" value="1"/>
</dbReference>
<sequence length="137" mass="14929">MGGGLFASLNAMKWLGIGAELELSLVDEVITVASLHISVPKESITSLEKKIGYEFSVKGLLLEAIIHLSDKKLGTGCYARLEFLGDSVLELLITWHLYQSHTGIDPGGHDLSASVNNDNFAQVAVRHNLHQHLPHGY</sequence>
<dbReference type="PANTHER" id="PTHR14950">
    <property type="entry name" value="DICER-RELATED"/>
    <property type="match status" value="1"/>
</dbReference>
<comment type="caution">
    <text evidence="3">The sequence shown here is derived from an EMBL/GenBank/DDBJ whole genome shotgun (WGS) entry which is preliminary data.</text>
</comment>
<evidence type="ECO:0000313" key="3">
    <source>
        <dbReference type="EMBL" id="KAL2317659.1"/>
    </source>
</evidence>
<dbReference type="InterPro" id="IPR036389">
    <property type="entry name" value="RNase_III_sf"/>
</dbReference>